<dbReference type="RefSeq" id="WP_311332484.1">
    <property type="nucleotide sequence ID" value="NZ_JAVRHZ010000002.1"/>
</dbReference>
<accession>A0ABU2YBF8</accession>
<evidence type="ECO:0000256" key="1">
    <source>
        <dbReference type="SAM" id="SignalP"/>
    </source>
</evidence>
<sequence length="255" mass="28504">MKCFASVLLLALLVSCKGTKQVASTTADASATVKNVMTSHNAALPDFKTLAGRVQVVYEDDNKLQSITASIRMEKDKKIWIKASILGITLAKVLITPERVSYYETVGNSYFDGDFELLSSFLGTEIDFEKAQAILLGQTIFSINPSKYTSAVVTNKYRIQPKVQPQNFIHSLFLEPTNFKVYSQTISQPEDNRVLSVKYNGYDEIEGGYYPSEIMINATQKEGESKIELNYKKIDLNVSISFPFTIPDGYTKIDL</sequence>
<dbReference type="EMBL" id="JAVRHZ010000002">
    <property type="protein sequence ID" value="MDT0555534.1"/>
    <property type="molecule type" value="Genomic_DNA"/>
</dbReference>
<keyword evidence="3" id="KW-1185">Reference proteome</keyword>
<comment type="caution">
    <text evidence="2">The sequence shown here is derived from an EMBL/GenBank/DDBJ whole genome shotgun (WGS) entry which is preliminary data.</text>
</comment>
<keyword evidence="1" id="KW-0732">Signal</keyword>
<gene>
    <name evidence="2" type="ORF">RM538_05930</name>
</gene>
<evidence type="ECO:0000313" key="2">
    <source>
        <dbReference type="EMBL" id="MDT0555534.1"/>
    </source>
</evidence>
<reference evidence="2 3" key="1">
    <citation type="submission" date="2023-09" db="EMBL/GenBank/DDBJ databases">
        <authorList>
            <person name="Rey-Velasco X."/>
        </authorList>
    </citation>
    <scope>NUCLEOTIDE SEQUENCE [LARGE SCALE GENOMIC DNA]</scope>
    <source>
        <strain evidence="2 3">W242</strain>
    </source>
</reference>
<name>A0ABU2YBF8_9FLAO</name>
<feature type="chain" id="PRO_5045213318" evidence="1">
    <location>
        <begin position="21"/>
        <end position="255"/>
    </location>
</feature>
<organism evidence="2 3">
    <name type="scientific">Patiriisocius hiemis</name>
    <dbReference type="NCBI Taxonomy" id="3075604"/>
    <lineage>
        <taxon>Bacteria</taxon>
        <taxon>Pseudomonadati</taxon>
        <taxon>Bacteroidota</taxon>
        <taxon>Flavobacteriia</taxon>
        <taxon>Flavobacteriales</taxon>
        <taxon>Flavobacteriaceae</taxon>
        <taxon>Patiriisocius</taxon>
    </lineage>
</organism>
<proteinExistence type="predicted"/>
<evidence type="ECO:0000313" key="3">
    <source>
        <dbReference type="Proteomes" id="UP001254488"/>
    </source>
</evidence>
<dbReference type="Proteomes" id="UP001254488">
    <property type="component" value="Unassembled WGS sequence"/>
</dbReference>
<dbReference type="PROSITE" id="PS51257">
    <property type="entry name" value="PROKAR_LIPOPROTEIN"/>
    <property type="match status" value="1"/>
</dbReference>
<dbReference type="Gene3D" id="2.50.20.10">
    <property type="entry name" value="Lipoprotein localisation LolA/LolB/LppX"/>
    <property type="match status" value="1"/>
</dbReference>
<protein>
    <submittedName>
        <fullName evidence="2">DUF4292 domain-containing protein</fullName>
    </submittedName>
</protein>
<dbReference type="InterPro" id="IPR025634">
    <property type="entry name" value="DUF4292"/>
</dbReference>
<dbReference type="Pfam" id="PF14125">
    <property type="entry name" value="DUF4292"/>
    <property type="match status" value="1"/>
</dbReference>
<feature type="signal peptide" evidence="1">
    <location>
        <begin position="1"/>
        <end position="20"/>
    </location>
</feature>